<dbReference type="InterPro" id="IPR002401">
    <property type="entry name" value="Cyt_P450_E_grp-I"/>
</dbReference>
<dbReference type="PANTHER" id="PTHR24305:SF166">
    <property type="entry name" value="CYTOCHROME P450 12A4, MITOCHONDRIAL-RELATED"/>
    <property type="match status" value="1"/>
</dbReference>
<comment type="similarity">
    <text evidence="2 4">Belongs to the cytochrome P450 family.</text>
</comment>
<dbReference type="InterPro" id="IPR001128">
    <property type="entry name" value="Cyt_P450"/>
</dbReference>
<evidence type="ECO:0000256" key="2">
    <source>
        <dbReference type="ARBA" id="ARBA00010617"/>
    </source>
</evidence>
<dbReference type="PRINTS" id="PR00463">
    <property type="entry name" value="EP450I"/>
</dbReference>
<dbReference type="Pfam" id="PF00067">
    <property type="entry name" value="p450"/>
    <property type="match status" value="1"/>
</dbReference>
<feature type="binding site" description="axial binding residue" evidence="3">
    <location>
        <position position="421"/>
    </location>
    <ligand>
        <name>heme</name>
        <dbReference type="ChEBI" id="CHEBI:30413"/>
    </ligand>
    <ligandPart>
        <name>Fe</name>
        <dbReference type="ChEBI" id="CHEBI:18248"/>
    </ligandPart>
</feature>
<keyword evidence="3 4" id="KW-0479">Metal-binding</keyword>
<dbReference type="KEGG" id="sbae:DSM104329_00398"/>
<dbReference type="Proteomes" id="UP001162834">
    <property type="component" value="Chromosome"/>
</dbReference>
<dbReference type="GO" id="GO:0004497">
    <property type="term" value="F:monooxygenase activity"/>
    <property type="evidence" value="ECO:0007669"/>
    <property type="project" value="UniProtKB-KW"/>
</dbReference>
<keyword evidence="3 4" id="KW-0408">Iron</keyword>
<comment type="cofactor">
    <cofactor evidence="1 3">
        <name>heme</name>
        <dbReference type="ChEBI" id="CHEBI:30413"/>
    </cofactor>
</comment>
<dbReference type="InterPro" id="IPR050121">
    <property type="entry name" value="Cytochrome_P450_monoxygenase"/>
</dbReference>
<dbReference type="Gene3D" id="1.10.630.10">
    <property type="entry name" value="Cytochrome P450"/>
    <property type="match status" value="1"/>
</dbReference>
<dbReference type="RefSeq" id="WP_259313718.1">
    <property type="nucleotide sequence ID" value="NZ_CP087164.1"/>
</dbReference>
<keyword evidence="4" id="KW-0503">Monooxygenase</keyword>
<dbReference type="GO" id="GO:0020037">
    <property type="term" value="F:heme binding"/>
    <property type="evidence" value="ECO:0007669"/>
    <property type="project" value="InterPro"/>
</dbReference>
<dbReference type="InterPro" id="IPR017972">
    <property type="entry name" value="Cyt_P450_CS"/>
</dbReference>
<dbReference type="PANTHER" id="PTHR24305">
    <property type="entry name" value="CYTOCHROME P450"/>
    <property type="match status" value="1"/>
</dbReference>
<dbReference type="PRINTS" id="PR00385">
    <property type="entry name" value="P450"/>
</dbReference>
<accession>A0A9E6XTW1</accession>
<evidence type="ECO:0000256" key="3">
    <source>
        <dbReference type="PIRSR" id="PIRSR602401-1"/>
    </source>
</evidence>
<keyword evidence="6" id="KW-1185">Reference proteome</keyword>
<gene>
    <name evidence="5" type="ORF">DSM104329_00398</name>
</gene>
<name>A0A9E6XTW1_9ACTN</name>
<organism evidence="5 6">
    <name type="scientific">Capillimicrobium parvum</name>
    <dbReference type="NCBI Taxonomy" id="2884022"/>
    <lineage>
        <taxon>Bacteria</taxon>
        <taxon>Bacillati</taxon>
        <taxon>Actinomycetota</taxon>
        <taxon>Thermoleophilia</taxon>
        <taxon>Solirubrobacterales</taxon>
        <taxon>Capillimicrobiaceae</taxon>
        <taxon>Capillimicrobium</taxon>
    </lineage>
</organism>
<sequence length="477" mass="53848">MSLAPPPPVPTGVATRLLADLRAERAAQRRIPFPPGETLPSLRRTRRFNYEPLPVLLEAYERYGPIFTLRVFHAQIVFMLGPEANHFMLVSHADHFTWREGHLGDLIPLLGDGLLTTDGPFHDGARRIMLPAFGRERVAATLDTMLPEIDRALHGWHDGAALDLYAWTRNLALRIAMRALFGLDPDGPRARDAKAAAQFEDALGFWANDYFLQVLRGPRTPWTRMLQARRRLDAIVHDEIARRRRTGERGEDILSMLLDAADDEGRRLDDDHVRDQVMTLLFAGHDTTTSTIAFLFHELARHPAERDRLLAERDAVLGRRDPTFAELMGGVLPRLDRVLDETLRLFPAAWIGPRRSARPFRFAGHAVPAGVPVNYSSWASHRLPDVWGDPEAFRPDRFAAPHRAQIPKGAYVPFGGGSRTCLGMRFGQLEIKTIVSRILRDFTLDLESGFALRVRQMPTISPRDGLPMRVRARTGPR</sequence>
<evidence type="ECO:0000256" key="1">
    <source>
        <dbReference type="ARBA" id="ARBA00001971"/>
    </source>
</evidence>
<keyword evidence="4 5" id="KW-0560">Oxidoreductase</keyword>
<dbReference type="SUPFAM" id="SSF48264">
    <property type="entry name" value="Cytochrome P450"/>
    <property type="match status" value="1"/>
</dbReference>
<keyword evidence="3 4" id="KW-0349">Heme</keyword>
<reference evidence="5" key="1">
    <citation type="journal article" date="2022" name="Int. J. Syst. Evol. Microbiol.">
        <title>Pseudomonas aegrilactucae sp. nov. and Pseudomonas morbosilactucae sp. nov., pathogens causing bacterial rot of lettuce in Japan.</title>
        <authorList>
            <person name="Sawada H."/>
            <person name="Fujikawa T."/>
            <person name="Satou M."/>
        </authorList>
    </citation>
    <scope>NUCLEOTIDE SEQUENCE</scope>
    <source>
        <strain evidence="5">0166_1</strain>
    </source>
</reference>
<dbReference type="PROSITE" id="PS00086">
    <property type="entry name" value="CYTOCHROME_P450"/>
    <property type="match status" value="1"/>
</dbReference>
<proteinExistence type="inferred from homology"/>
<evidence type="ECO:0000256" key="4">
    <source>
        <dbReference type="RuleBase" id="RU000461"/>
    </source>
</evidence>
<dbReference type="EC" id="1.14.-.-" evidence="5"/>
<dbReference type="GO" id="GO:0005506">
    <property type="term" value="F:iron ion binding"/>
    <property type="evidence" value="ECO:0007669"/>
    <property type="project" value="InterPro"/>
</dbReference>
<evidence type="ECO:0000313" key="6">
    <source>
        <dbReference type="Proteomes" id="UP001162834"/>
    </source>
</evidence>
<protein>
    <submittedName>
        <fullName evidence="5">Cytochrome P450 139</fullName>
        <ecNumber evidence="5">1.14.-.-</ecNumber>
    </submittedName>
</protein>
<dbReference type="EMBL" id="CP087164">
    <property type="protein sequence ID" value="UGS34028.1"/>
    <property type="molecule type" value="Genomic_DNA"/>
</dbReference>
<dbReference type="AlphaFoldDB" id="A0A9E6XTW1"/>
<evidence type="ECO:0000313" key="5">
    <source>
        <dbReference type="EMBL" id="UGS34028.1"/>
    </source>
</evidence>
<dbReference type="GO" id="GO:0016705">
    <property type="term" value="F:oxidoreductase activity, acting on paired donors, with incorporation or reduction of molecular oxygen"/>
    <property type="evidence" value="ECO:0007669"/>
    <property type="project" value="InterPro"/>
</dbReference>
<dbReference type="InterPro" id="IPR036396">
    <property type="entry name" value="Cyt_P450_sf"/>
</dbReference>